<feature type="compositionally biased region" description="Acidic residues" evidence="1">
    <location>
        <begin position="23"/>
        <end position="34"/>
    </location>
</feature>
<proteinExistence type="predicted"/>
<organism evidence="2 3">
    <name type="scientific">Massariosphaeria phaeospora</name>
    <dbReference type="NCBI Taxonomy" id="100035"/>
    <lineage>
        <taxon>Eukaryota</taxon>
        <taxon>Fungi</taxon>
        <taxon>Dikarya</taxon>
        <taxon>Ascomycota</taxon>
        <taxon>Pezizomycotina</taxon>
        <taxon>Dothideomycetes</taxon>
        <taxon>Pleosporomycetidae</taxon>
        <taxon>Pleosporales</taxon>
        <taxon>Pleosporales incertae sedis</taxon>
        <taxon>Massariosphaeria</taxon>
    </lineage>
</organism>
<gene>
    <name evidence="2" type="ORF">BDV95DRAFT_110838</name>
</gene>
<protein>
    <recommendedName>
        <fullName evidence="4">Myb-like domain-containing protein</fullName>
    </recommendedName>
</protein>
<comment type="caution">
    <text evidence="2">The sequence shown here is derived from an EMBL/GenBank/DDBJ whole genome shotgun (WGS) entry which is preliminary data.</text>
</comment>
<dbReference type="CDD" id="cd00167">
    <property type="entry name" value="SANT"/>
    <property type="match status" value="1"/>
</dbReference>
<dbReference type="AlphaFoldDB" id="A0A7C8M5L9"/>
<evidence type="ECO:0008006" key="4">
    <source>
        <dbReference type="Google" id="ProtNLM"/>
    </source>
</evidence>
<evidence type="ECO:0000313" key="2">
    <source>
        <dbReference type="EMBL" id="KAF2869059.1"/>
    </source>
</evidence>
<feature type="compositionally biased region" description="Acidic residues" evidence="1">
    <location>
        <begin position="1"/>
        <end position="12"/>
    </location>
</feature>
<feature type="compositionally biased region" description="Polar residues" evidence="1">
    <location>
        <begin position="52"/>
        <end position="69"/>
    </location>
</feature>
<evidence type="ECO:0000256" key="1">
    <source>
        <dbReference type="SAM" id="MobiDB-lite"/>
    </source>
</evidence>
<reference evidence="2 3" key="1">
    <citation type="submission" date="2020-01" db="EMBL/GenBank/DDBJ databases">
        <authorList>
            <consortium name="DOE Joint Genome Institute"/>
            <person name="Haridas S."/>
            <person name="Albert R."/>
            <person name="Binder M."/>
            <person name="Bloem J."/>
            <person name="Labutti K."/>
            <person name="Salamov A."/>
            <person name="Andreopoulos B."/>
            <person name="Baker S.E."/>
            <person name="Barry K."/>
            <person name="Bills G."/>
            <person name="Bluhm B.H."/>
            <person name="Cannon C."/>
            <person name="Castanera R."/>
            <person name="Culley D.E."/>
            <person name="Daum C."/>
            <person name="Ezra D."/>
            <person name="Gonzalez J.B."/>
            <person name="Henrissat B."/>
            <person name="Kuo A."/>
            <person name="Liang C."/>
            <person name="Lipzen A."/>
            <person name="Lutzoni F."/>
            <person name="Magnuson J."/>
            <person name="Mondo S."/>
            <person name="Nolan M."/>
            <person name="Ohm R."/>
            <person name="Pangilinan J."/>
            <person name="Park H.-J.H."/>
            <person name="Ramirez L."/>
            <person name="Alfaro M."/>
            <person name="Sun H."/>
            <person name="Tritt A."/>
            <person name="Yoshinaga Y."/>
            <person name="Zwiers L.-H.L."/>
            <person name="Turgeon B.G."/>
            <person name="Goodwin S.B."/>
            <person name="Spatafora J.W."/>
            <person name="Crous P.W."/>
            <person name="Grigoriev I.V."/>
        </authorList>
    </citation>
    <scope>NUCLEOTIDE SEQUENCE [LARGE SCALE GENOMIC DNA]</scope>
    <source>
        <strain evidence="2 3">CBS 611.86</strain>
    </source>
</reference>
<feature type="region of interest" description="Disordered" evidence="1">
    <location>
        <begin position="109"/>
        <end position="136"/>
    </location>
</feature>
<dbReference type="Proteomes" id="UP000481861">
    <property type="component" value="Unassembled WGS sequence"/>
</dbReference>
<accession>A0A7C8M5L9</accession>
<dbReference type="InterPro" id="IPR001005">
    <property type="entry name" value="SANT/Myb"/>
</dbReference>
<dbReference type="EMBL" id="JAADJZ010000017">
    <property type="protein sequence ID" value="KAF2869059.1"/>
    <property type="molecule type" value="Genomic_DNA"/>
</dbReference>
<name>A0A7C8M5L9_9PLEO</name>
<keyword evidence="3" id="KW-1185">Reference proteome</keyword>
<evidence type="ECO:0000313" key="3">
    <source>
        <dbReference type="Proteomes" id="UP000481861"/>
    </source>
</evidence>
<sequence>MDFDMDFDETADIDYPSDIPSASEDEDIDMDTDYPSDSPAASEDEDIDMGTNYPSDNPSASEAGSSSQYYEYGAPYLGDDPSEDPDVWRADPEWDDVDEELFRKLCEAKGPGAPSSCENSTAIGKDKTKDQLKSVSRSRPKVKWSIEEDMILAQGLIDNLRYKSMALNLPGRTREACESHTQLLRLSRLRSAPPNVQKHILARLRDPPKRKPKPWSTWEDVILIQMYLAGHTYTEIWRALGRTKAAIGSRLMVLRKLNTSILELLHSERSYSQPQLV</sequence>
<feature type="region of interest" description="Disordered" evidence="1">
    <location>
        <begin position="1"/>
        <end position="90"/>
    </location>
</feature>